<dbReference type="EMBL" id="JAATJV010240600">
    <property type="protein sequence ID" value="MBZ3875060.1"/>
    <property type="molecule type" value="Genomic_DNA"/>
</dbReference>
<organism evidence="2 3">
    <name type="scientific">Sciurus carolinensis</name>
    <name type="common">Eastern gray squirrel</name>
    <dbReference type="NCBI Taxonomy" id="30640"/>
    <lineage>
        <taxon>Eukaryota</taxon>
        <taxon>Metazoa</taxon>
        <taxon>Chordata</taxon>
        <taxon>Craniata</taxon>
        <taxon>Vertebrata</taxon>
        <taxon>Euteleostomi</taxon>
        <taxon>Mammalia</taxon>
        <taxon>Eutheria</taxon>
        <taxon>Euarchontoglires</taxon>
        <taxon>Glires</taxon>
        <taxon>Rodentia</taxon>
        <taxon>Sciuromorpha</taxon>
        <taxon>Sciuridae</taxon>
        <taxon>Sciurinae</taxon>
        <taxon>Sciurini</taxon>
        <taxon>Sciurus</taxon>
    </lineage>
</organism>
<feature type="compositionally biased region" description="Polar residues" evidence="1">
    <location>
        <begin position="83"/>
        <end position="93"/>
    </location>
</feature>
<feature type="compositionally biased region" description="Polar residues" evidence="1">
    <location>
        <begin position="1"/>
        <end position="20"/>
    </location>
</feature>
<name>A0AA41MNA1_SCICA</name>
<evidence type="ECO:0000313" key="3">
    <source>
        <dbReference type="Proteomes" id="UP001166674"/>
    </source>
</evidence>
<keyword evidence="3" id="KW-1185">Reference proteome</keyword>
<feature type="region of interest" description="Disordered" evidence="1">
    <location>
        <begin position="77"/>
        <end position="99"/>
    </location>
</feature>
<dbReference type="AlphaFoldDB" id="A0AA41MNA1"/>
<feature type="region of interest" description="Disordered" evidence="1">
    <location>
        <begin position="1"/>
        <end position="25"/>
    </location>
</feature>
<dbReference type="Proteomes" id="UP001166674">
    <property type="component" value="Unassembled WGS sequence"/>
</dbReference>
<feature type="compositionally biased region" description="Acidic residues" evidence="1">
    <location>
        <begin position="235"/>
        <end position="247"/>
    </location>
</feature>
<sequence length="254" mass="28926">MVCPSGDQSHYSDSQLSSPEDLSPWKEWNQVEQGADLCLDSSTQEAFDYYTNSLFDQQLDVFNKDLEDLGKCHSDLQDDSESFDLTQDGNSSPCPGLDNKPQGQWVVQYDLYQETTSNVLYQNQSQLPMMYQSQSELQSDDSEDAPPKSWHSQLSIDLYYKTFSFPKFVSTPQRAKSALKVVWNKSTQSLSGNEDSGSSLMGRFHMLSQSTANEYSTTLDSDVYIEPYYYKAEDEEDYSEPVTDNETDCVKVME</sequence>
<proteinExistence type="predicted"/>
<accession>A0AA41MNA1</accession>
<gene>
    <name evidence="2" type="ORF">SUZIE_131050</name>
</gene>
<evidence type="ECO:0000313" key="2">
    <source>
        <dbReference type="EMBL" id="MBZ3875060.1"/>
    </source>
</evidence>
<protein>
    <submittedName>
        <fullName evidence="2">Protein unc-13-like protein C</fullName>
    </submittedName>
</protein>
<feature type="region of interest" description="Disordered" evidence="1">
    <location>
        <begin position="235"/>
        <end position="254"/>
    </location>
</feature>
<evidence type="ECO:0000256" key="1">
    <source>
        <dbReference type="SAM" id="MobiDB-lite"/>
    </source>
</evidence>
<reference evidence="2" key="1">
    <citation type="submission" date="2020-03" db="EMBL/GenBank/DDBJ databases">
        <title>Studies in the Genomics of Life Span.</title>
        <authorList>
            <person name="Glass D."/>
        </authorList>
    </citation>
    <scope>NUCLEOTIDE SEQUENCE</scope>
    <source>
        <strain evidence="2">SUZIE</strain>
        <tissue evidence="2">Muscle</tissue>
    </source>
</reference>
<comment type="caution">
    <text evidence="2">The sequence shown here is derived from an EMBL/GenBank/DDBJ whole genome shotgun (WGS) entry which is preliminary data.</text>
</comment>